<dbReference type="InterPro" id="IPR012133">
    <property type="entry name" value="Alpha-hydoxy_acid_DH_FMN"/>
</dbReference>
<dbReference type="FunFam" id="3.20.20.70:FF:000029">
    <property type="entry name" value="L-lactate dehydrogenase"/>
    <property type="match status" value="1"/>
</dbReference>
<dbReference type="PANTHER" id="PTHR10578:SF107">
    <property type="entry name" value="2-HYDROXYACID OXIDASE 1"/>
    <property type="match status" value="1"/>
</dbReference>
<evidence type="ECO:0000256" key="2">
    <source>
        <dbReference type="ARBA" id="ARBA00022630"/>
    </source>
</evidence>
<dbReference type="GO" id="GO:0016614">
    <property type="term" value="F:oxidoreductase activity, acting on CH-OH group of donors"/>
    <property type="evidence" value="ECO:0007669"/>
    <property type="project" value="UniProtKB-ARBA"/>
</dbReference>
<sequence>MDVVSLRDLERIARERTARDMWDFIDGAAFDEISKRRNESKFEELTLNPSYLIDVANRDLSTTVLGERISFPVMIAPAGGQRQHHPEGELATSKGAGMADTLFALPTSSGYSIEEVAQVATGPLWFQLYHSDDDITEYLVKRAKLAGYNAVCLTVDVPTSGAKEKDLRNDFKRIDDLHNGSLRDRPEYLKRKDVGPRDFADWETTGYSGLTWQRLEWLKSLTNLPLIVKGVRTVRDAVMCAENGVEAIVVSNHGARQLDRTLSTIETLGSISRAVGDRLEVYLDSGIRRGSDVLMAIALGARGVFVGRPLFWGLSYCGAEGVKLMLDILKAEFDRALSYCGFRSVSEINRSAVNVPSTWSY</sequence>
<keyword evidence="2" id="KW-0285">Flavoprotein</keyword>
<protein>
    <recommendedName>
        <fullName evidence="6">FMN hydroxy acid dehydrogenase domain-containing protein</fullName>
    </recommendedName>
</protein>
<dbReference type="InterPro" id="IPR037396">
    <property type="entry name" value="FMN_HAD"/>
</dbReference>
<dbReference type="Pfam" id="PF01070">
    <property type="entry name" value="FMN_dh"/>
    <property type="match status" value="1"/>
</dbReference>
<dbReference type="PROSITE" id="PS51349">
    <property type="entry name" value="FMN_HYDROXY_ACID_DH_2"/>
    <property type="match status" value="1"/>
</dbReference>
<evidence type="ECO:0000256" key="4">
    <source>
        <dbReference type="ARBA" id="ARBA00023002"/>
    </source>
</evidence>
<comment type="cofactor">
    <cofactor evidence="1">
        <name>FMN</name>
        <dbReference type="ChEBI" id="CHEBI:58210"/>
    </cofactor>
</comment>
<keyword evidence="3" id="KW-0288">FMN</keyword>
<keyword evidence="4" id="KW-0560">Oxidoreductase</keyword>
<comment type="similarity">
    <text evidence="5">Belongs to the FMN-dependent alpha-hydroxy acid dehydrogenase family.</text>
</comment>
<dbReference type="InterPro" id="IPR008259">
    <property type="entry name" value="FMN_hydac_DH_AS"/>
</dbReference>
<accession>A0A381W392</accession>
<dbReference type="CDD" id="cd02809">
    <property type="entry name" value="alpha_hydroxyacid_oxid_FMN"/>
    <property type="match status" value="1"/>
</dbReference>
<dbReference type="Gene3D" id="3.20.20.70">
    <property type="entry name" value="Aldolase class I"/>
    <property type="match status" value="1"/>
</dbReference>
<evidence type="ECO:0000256" key="3">
    <source>
        <dbReference type="ARBA" id="ARBA00022643"/>
    </source>
</evidence>
<dbReference type="InterPro" id="IPR000262">
    <property type="entry name" value="FMN-dep_DH"/>
</dbReference>
<dbReference type="PROSITE" id="PS00557">
    <property type="entry name" value="FMN_HYDROXY_ACID_DH_1"/>
    <property type="match status" value="1"/>
</dbReference>
<dbReference type="AlphaFoldDB" id="A0A381W392"/>
<evidence type="ECO:0000256" key="1">
    <source>
        <dbReference type="ARBA" id="ARBA00001917"/>
    </source>
</evidence>
<proteinExistence type="inferred from homology"/>
<dbReference type="GO" id="GO:0010181">
    <property type="term" value="F:FMN binding"/>
    <property type="evidence" value="ECO:0007669"/>
    <property type="project" value="InterPro"/>
</dbReference>
<gene>
    <name evidence="7" type="ORF">METZ01_LOCUS99211</name>
</gene>
<dbReference type="InterPro" id="IPR013785">
    <property type="entry name" value="Aldolase_TIM"/>
</dbReference>
<dbReference type="PANTHER" id="PTHR10578">
    <property type="entry name" value="S -2-HYDROXY-ACID OXIDASE-RELATED"/>
    <property type="match status" value="1"/>
</dbReference>
<evidence type="ECO:0000256" key="5">
    <source>
        <dbReference type="ARBA" id="ARBA00024042"/>
    </source>
</evidence>
<name>A0A381W392_9ZZZZ</name>
<feature type="domain" description="FMN hydroxy acid dehydrogenase" evidence="6">
    <location>
        <begin position="1"/>
        <end position="358"/>
    </location>
</feature>
<evidence type="ECO:0000313" key="7">
    <source>
        <dbReference type="EMBL" id="SVA46357.1"/>
    </source>
</evidence>
<organism evidence="7">
    <name type="scientific">marine metagenome</name>
    <dbReference type="NCBI Taxonomy" id="408172"/>
    <lineage>
        <taxon>unclassified sequences</taxon>
        <taxon>metagenomes</taxon>
        <taxon>ecological metagenomes</taxon>
    </lineage>
</organism>
<reference evidence="7" key="1">
    <citation type="submission" date="2018-05" db="EMBL/GenBank/DDBJ databases">
        <authorList>
            <person name="Lanie J.A."/>
            <person name="Ng W.-L."/>
            <person name="Kazmierczak K.M."/>
            <person name="Andrzejewski T.M."/>
            <person name="Davidsen T.M."/>
            <person name="Wayne K.J."/>
            <person name="Tettelin H."/>
            <person name="Glass J.I."/>
            <person name="Rusch D."/>
            <person name="Podicherti R."/>
            <person name="Tsui H.-C.T."/>
            <person name="Winkler M.E."/>
        </authorList>
    </citation>
    <scope>NUCLEOTIDE SEQUENCE</scope>
</reference>
<evidence type="ECO:0000259" key="6">
    <source>
        <dbReference type="PROSITE" id="PS51349"/>
    </source>
</evidence>
<dbReference type="EMBL" id="UINC01010421">
    <property type="protein sequence ID" value="SVA46357.1"/>
    <property type="molecule type" value="Genomic_DNA"/>
</dbReference>
<dbReference type="PIRSF" id="PIRSF000138">
    <property type="entry name" value="Al-hdrx_acd_dh"/>
    <property type="match status" value="1"/>
</dbReference>
<dbReference type="SUPFAM" id="SSF51395">
    <property type="entry name" value="FMN-linked oxidoreductases"/>
    <property type="match status" value="1"/>
</dbReference>